<evidence type="ECO:0000313" key="6">
    <source>
        <dbReference type="EMBL" id="SEE80455.1"/>
    </source>
</evidence>
<keyword evidence="7" id="KW-1185">Reference proteome</keyword>
<keyword evidence="2 5" id="KW-0812">Transmembrane</keyword>
<evidence type="ECO:0000313" key="7">
    <source>
        <dbReference type="Proteomes" id="UP000199220"/>
    </source>
</evidence>
<feature type="transmembrane region" description="Helical" evidence="5">
    <location>
        <begin position="44"/>
        <end position="65"/>
    </location>
</feature>
<gene>
    <name evidence="6" type="ORF">SAMN04488554_2978</name>
</gene>
<dbReference type="GO" id="GO:0015499">
    <property type="term" value="F:formate transmembrane transporter activity"/>
    <property type="evidence" value="ECO:0007669"/>
    <property type="project" value="TreeGrafter"/>
</dbReference>
<feature type="transmembrane region" description="Helical" evidence="5">
    <location>
        <begin position="71"/>
        <end position="89"/>
    </location>
</feature>
<feature type="transmembrane region" description="Helical" evidence="5">
    <location>
        <begin position="158"/>
        <end position="177"/>
    </location>
</feature>
<dbReference type="AlphaFoldDB" id="A0A1H5LTL3"/>
<dbReference type="Gene3D" id="1.20.1080.10">
    <property type="entry name" value="Glycerol uptake facilitator protein"/>
    <property type="match status" value="1"/>
</dbReference>
<protein>
    <submittedName>
        <fullName evidence="6">Formate/nitrite transporter FocA, FNT family</fullName>
    </submittedName>
</protein>
<dbReference type="Pfam" id="PF01226">
    <property type="entry name" value="Form_Nir_trans"/>
    <property type="match status" value="1"/>
</dbReference>
<evidence type="ECO:0000256" key="4">
    <source>
        <dbReference type="ARBA" id="ARBA00023136"/>
    </source>
</evidence>
<evidence type="ECO:0000256" key="3">
    <source>
        <dbReference type="ARBA" id="ARBA00022989"/>
    </source>
</evidence>
<evidence type="ECO:0000256" key="2">
    <source>
        <dbReference type="ARBA" id="ARBA00022692"/>
    </source>
</evidence>
<dbReference type="InterPro" id="IPR023271">
    <property type="entry name" value="Aquaporin-like"/>
</dbReference>
<reference evidence="7" key="1">
    <citation type="submission" date="2016-10" db="EMBL/GenBank/DDBJ databases">
        <authorList>
            <person name="Varghese N."/>
            <person name="Submissions S."/>
        </authorList>
    </citation>
    <scope>NUCLEOTIDE SEQUENCE [LARGE SCALE GENOMIC DNA]</scope>
    <source>
        <strain evidence="7">DSM 21368</strain>
    </source>
</reference>
<feature type="transmembrane region" description="Helical" evidence="5">
    <location>
        <begin position="232"/>
        <end position="254"/>
    </location>
</feature>
<evidence type="ECO:0000256" key="5">
    <source>
        <dbReference type="SAM" id="Phobius"/>
    </source>
</evidence>
<organism evidence="6 7">
    <name type="scientific">Ruania alba</name>
    <dbReference type="NCBI Taxonomy" id="648782"/>
    <lineage>
        <taxon>Bacteria</taxon>
        <taxon>Bacillati</taxon>
        <taxon>Actinomycetota</taxon>
        <taxon>Actinomycetes</taxon>
        <taxon>Micrococcales</taxon>
        <taxon>Ruaniaceae</taxon>
        <taxon>Ruania</taxon>
    </lineage>
</organism>
<accession>A0A1H5LTL3</accession>
<sequence>MVDQKRQRERMGETDLDIEEELLSEAATTVTEGTKRLNRTWVELIVTGLFGGIDIGLGILAMILVKQATDSDILAGMAFGVGLLALKLAHSELFTEEFLLPINAIVAGQGTWWQLLRLWAVTLVGNLGGGIAFAWLMVMALPNYHDTLIQSATGYLEPVAVGTMIGLSLLAGATITLSTRMQQGTSNDVVVALICLSTGLLVIGLGMLHGALNAIVIFAAMFAGAPIALTEFLAWFAVVIPLNMLGGLLVITLPRLARTHRVLRAVRTGEVSLETLEHEAG</sequence>
<name>A0A1H5LTL3_9MICO</name>
<feature type="transmembrane region" description="Helical" evidence="5">
    <location>
        <begin position="118"/>
        <end position="138"/>
    </location>
</feature>
<dbReference type="GO" id="GO:0005886">
    <property type="term" value="C:plasma membrane"/>
    <property type="evidence" value="ECO:0007669"/>
    <property type="project" value="TreeGrafter"/>
</dbReference>
<dbReference type="PANTHER" id="PTHR30520">
    <property type="entry name" value="FORMATE TRANSPORTER-RELATED"/>
    <property type="match status" value="1"/>
</dbReference>
<dbReference type="STRING" id="648782.SAMN04488554_2978"/>
<dbReference type="PANTHER" id="PTHR30520:SF2">
    <property type="entry name" value="INNER MEMBRANE PROTEIN YFDC"/>
    <property type="match status" value="1"/>
</dbReference>
<proteinExistence type="predicted"/>
<keyword evidence="4 5" id="KW-0472">Membrane</keyword>
<dbReference type="Proteomes" id="UP000199220">
    <property type="component" value="Unassembled WGS sequence"/>
</dbReference>
<feature type="transmembrane region" description="Helical" evidence="5">
    <location>
        <begin position="189"/>
        <end position="220"/>
    </location>
</feature>
<dbReference type="InterPro" id="IPR000292">
    <property type="entry name" value="For/NO2_transpt"/>
</dbReference>
<dbReference type="EMBL" id="FNTX01000002">
    <property type="protein sequence ID" value="SEE80455.1"/>
    <property type="molecule type" value="Genomic_DNA"/>
</dbReference>
<comment type="subcellular location">
    <subcellularLocation>
        <location evidence="1">Membrane</location>
        <topology evidence="1">Multi-pass membrane protein</topology>
    </subcellularLocation>
</comment>
<keyword evidence="3 5" id="KW-1133">Transmembrane helix</keyword>
<evidence type="ECO:0000256" key="1">
    <source>
        <dbReference type="ARBA" id="ARBA00004141"/>
    </source>
</evidence>